<keyword evidence="2" id="KW-0997">Cell inner membrane</keyword>
<reference evidence="9 10" key="1">
    <citation type="submission" date="2018-09" db="EMBL/GenBank/DDBJ databases">
        <title>Genomic Encyclopedia of Archaeal and Bacterial Type Strains, Phase II (KMG-II): from individual species to whole genera.</title>
        <authorList>
            <person name="Goeker M."/>
        </authorList>
    </citation>
    <scope>NUCLEOTIDE SEQUENCE [LARGE SCALE GENOMIC DNA]</scope>
    <source>
        <strain evidence="9 10">DSM 13151</strain>
    </source>
</reference>
<sequence length="487" mass="54931">MDEDREHAATASDETGDDTRTGANADGAAGASTDDPVYYFISDLHIGGDEELEHVEFLDELLAFLQDLETTDENAELIINGDAFGLWEFTRVDGIEKFHALVDRYPQLFEQFEATGENTPITIIPGNHDYELAAYEAYVDLFSEYNVSLEQEEAITREVGDRSIWIEHGMQRDPNNRIPDFGNPHANPLGYYINRRVTAQAGRLSELGRYNWLKDIQAVAPLERIPEWLISKYFYREMHPLLRYAALPFLFLFNLSVLLLLVVLLDFAGIWSRPFAALEGLTARLGTVGSAVEIVAAVNLAVIALLVLISIPLYFVVTDIRRTLDRFGIVRTDEPDPGNPDEPYLEAAREVFDDHPETAVFIYGHTHRPSVTELQDRLVVNTGTWLKRLHRREPFLGLLPAVFYPSFRLTYVRITPAPEGVAVEYRDIEKSDPVREELTLPERLVTRSPTIETSIPERTIVRPDAPVATDLEADGQTAQTEPTATDD</sequence>
<dbReference type="RefSeq" id="WP_120242602.1">
    <property type="nucleotide sequence ID" value="NZ_RAPO01000001.1"/>
</dbReference>
<protein>
    <submittedName>
        <fullName evidence="9">Calcineurin-like phosphoesterase family protein</fullName>
    </submittedName>
</protein>
<proteinExistence type="predicted"/>
<dbReference type="AlphaFoldDB" id="A0A3R7KM14"/>
<evidence type="ECO:0000256" key="3">
    <source>
        <dbReference type="ARBA" id="ARBA00022723"/>
    </source>
</evidence>
<accession>A0A3R7KM14</accession>
<dbReference type="SUPFAM" id="SSF56300">
    <property type="entry name" value="Metallo-dependent phosphatases"/>
    <property type="match status" value="1"/>
</dbReference>
<organism evidence="9 10">
    <name type="scientific">Halopiger aswanensis</name>
    <dbReference type="NCBI Taxonomy" id="148449"/>
    <lineage>
        <taxon>Archaea</taxon>
        <taxon>Methanobacteriati</taxon>
        <taxon>Methanobacteriota</taxon>
        <taxon>Stenosarchaea group</taxon>
        <taxon>Halobacteria</taxon>
        <taxon>Halobacteriales</taxon>
        <taxon>Natrialbaceae</taxon>
        <taxon>Halopiger</taxon>
    </lineage>
</organism>
<gene>
    <name evidence="9" type="ORF">ATJ93_0001</name>
</gene>
<evidence type="ECO:0000256" key="5">
    <source>
        <dbReference type="ARBA" id="ARBA00023211"/>
    </source>
</evidence>
<dbReference type="GO" id="GO:0009245">
    <property type="term" value="P:lipid A biosynthetic process"/>
    <property type="evidence" value="ECO:0007669"/>
    <property type="project" value="TreeGrafter"/>
</dbReference>
<feature type="compositionally biased region" description="Polar residues" evidence="6">
    <location>
        <begin position="476"/>
        <end position="487"/>
    </location>
</feature>
<feature type="region of interest" description="Disordered" evidence="6">
    <location>
        <begin position="449"/>
        <end position="487"/>
    </location>
</feature>
<evidence type="ECO:0000313" key="9">
    <source>
        <dbReference type="EMBL" id="RKD97020.1"/>
    </source>
</evidence>
<dbReference type="InterPro" id="IPR043461">
    <property type="entry name" value="LpxH-like"/>
</dbReference>
<dbReference type="InterPro" id="IPR004843">
    <property type="entry name" value="Calcineurin-like_PHP"/>
</dbReference>
<keyword evidence="10" id="KW-1185">Reference proteome</keyword>
<keyword evidence="3" id="KW-0479">Metal-binding</keyword>
<dbReference type="Gene3D" id="3.60.21.10">
    <property type="match status" value="2"/>
</dbReference>
<keyword evidence="7" id="KW-1133">Transmembrane helix</keyword>
<evidence type="ECO:0000256" key="6">
    <source>
        <dbReference type="SAM" id="MobiDB-lite"/>
    </source>
</evidence>
<keyword evidence="4 7" id="KW-0472">Membrane</keyword>
<dbReference type="Proteomes" id="UP000283805">
    <property type="component" value="Unassembled WGS sequence"/>
</dbReference>
<evidence type="ECO:0000256" key="2">
    <source>
        <dbReference type="ARBA" id="ARBA00022519"/>
    </source>
</evidence>
<evidence type="ECO:0000313" key="10">
    <source>
        <dbReference type="Proteomes" id="UP000283805"/>
    </source>
</evidence>
<feature type="transmembrane region" description="Helical" evidence="7">
    <location>
        <begin position="294"/>
        <end position="317"/>
    </location>
</feature>
<feature type="transmembrane region" description="Helical" evidence="7">
    <location>
        <begin position="241"/>
        <end position="265"/>
    </location>
</feature>
<dbReference type="OrthoDB" id="328870at2157"/>
<evidence type="ECO:0000256" key="4">
    <source>
        <dbReference type="ARBA" id="ARBA00023136"/>
    </source>
</evidence>
<dbReference type="GO" id="GO:0046872">
    <property type="term" value="F:metal ion binding"/>
    <property type="evidence" value="ECO:0007669"/>
    <property type="project" value="UniProtKB-KW"/>
</dbReference>
<keyword evidence="1" id="KW-1003">Cell membrane</keyword>
<name>A0A3R7KM14_9EURY</name>
<dbReference type="PANTHER" id="PTHR34990">
    <property type="entry name" value="UDP-2,3-DIACYLGLUCOSAMINE HYDROLASE-RELATED"/>
    <property type="match status" value="1"/>
</dbReference>
<keyword evidence="5" id="KW-0464">Manganese</keyword>
<feature type="domain" description="Calcineurin-like phosphoesterase" evidence="8">
    <location>
        <begin position="39"/>
        <end position="215"/>
    </location>
</feature>
<feature type="region of interest" description="Disordered" evidence="6">
    <location>
        <begin position="1"/>
        <end position="29"/>
    </location>
</feature>
<dbReference type="InterPro" id="IPR029052">
    <property type="entry name" value="Metallo-depent_PP-like"/>
</dbReference>
<evidence type="ECO:0000256" key="1">
    <source>
        <dbReference type="ARBA" id="ARBA00022475"/>
    </source>
</evidence>
<dbReference type="EMBL" id="RAPO01000001">
    <property type="protein sequence ID" value="RKD97020.1"/>
    <property type="molecule type" value="Genomic_DNA"/>
</dbReference>
<keyword evidence="7" id="KW-0812">Transmembrane</keyword>
<comment type="caution">
    <text evidence="9">The sequence shown here is derived from an EMBL/GenBank/DDBJ whole genome shotgun (WGS) entry which is preliminary data.</text>
</comment>
<dbReference type="GO" id="GO:0016020">
    <property type="term" value="C:membrane"/>
    <property type="evidence" value="ECO:0007669"/>
    <property type="project" value="GOC"/>
</dbReference>
<dbReference type="GO" id="GO:0008758">
    <property type="term" value="F:UDP-2,3-diacylglucosamine hydrolase activity"/>
    <property type="evidence" value="ECO:0007669"/>
    <property type="project" value="TreeGrafter"/>
</dbReference>
<dbReference type="Pfam" id="PF00149">
    <property type="entry name" value="Metallophos"/>
    <property type="match status" value="1"/>
</dbReference>
<evidence type="ECO:0000256" key="7">
    <source>
        <dbReference type="SAM" id="Phobius"/>
    </source>
</evidence>
<evidence type="ECO:0000259" key="8">
    <source>
        <dbReference type="Pfam" id="PF00149"/>
    </source>
</evidence>